<dbReference type="RefSeq" id="WP_367772291.1">
    <property type="nucleotide sequence ID" value="NZ_CP165627.1"/>
</dbReference>
<dbReference type="InterPro" id="IPR050703">
    <property type="entry name" value="Flavin_MAO"/>
</dbReference>
<sequence>MSKKIIILGAGLSGLLTAYRLQNKGFETEIIEARERIGGRIHTISTDTAQVEMGATWFNAIHVNFRNLLSELELDYFEQFMQGTSYFEPFSAAAVQEIQIPENSPSYRVSGGTNQLIHTLKNKLTTIPIHLNQTVSSLNFENEKIQIKTQNQSFEADYVISTLPQALFTNDIIVTPALPQKLTDIANKTHTWMQDSIKVAFVYATPFWRNKNYSGTLFSNVGPITEFYDQSNASLDKFALCGFISSGMEMYSKTERLEKLKIQLVKVFGEDAIHFTSYHETVWAKEKQTKSANQIGFMYPHQNNGHPLFRASYYNNRLFFAGTETANQFPGYMEGAVIAAENAVNAILKLK</sequence>
<dbReference type="InterPro" id="IPR002937">
    <property type="entry name" value="Amino_oxidase"/>
</dbReference>
<feature type="domain" description="Amine oxidase" evidence="2">
    <location>
        <begin position="104"/>
        <end position="348"/>
    </location>
</feature>
<reference evidence="3" key="1">
    <citation type="submission" date="2024-07" db="EMBL/GenBank/DDBJ databases">
        <authorList>
            <person name="Biller S.J."/>
        </authorList>
    </citation>
    <scope>NUCLEOTIDE SEQUENCE</scope>
    <source>
        <strain evidence="3">WC2429</strain>
    </source>
</reference>
<dbReference type="SUPFAM" id="SSF51905">
    <property type="entry name" value="FAD/NAD(P)-binding domain"/>
    <property type="match status" value="1"/>
</dbReference>
<evidence type="ECO:0000313" key="3">
    <source>
        <dbReference type="EMBL" id="XDV03298.1"/>
    </source>
</evidence>
<name>A0AB39WPA3_9FLAO</name>
<proteinExistence type="inferred from homology"/>
<gene>
    <name evidence="3" type="ORF">AB3G32_06460</name>
</gene>
<dbReference type="Gene3D" id="3.50.50.60">
    <property type="entry name" value="FAD/NAD(P)-binding domain"/>
    <property type="match status" value="2"/>
</dbReference>
<feature type="domain" description="Amine oxidase" evidence="2">
    <location>
        <begin position="12"/>
        <end position="83"/>
    </location>
</feature>
<dbReference type="PANTHER" id="PTHR43563:SF1">
    <property type="entry name" value="AMINE OXIDASE [FLAVIN-CONTAINING] B"/>
    <property type="match status" value="1"/>
</dbReference>
<accession>A0AB39WPA3</accession>
<dbReference type="InterPro" id="IPR036188">
    <property type="entry name" value="FAD/NAD-bd_sf"/>
</dbReference>
<comment type="similarity">
    <text evidence="1">Belongs to the flavin monoamine oxidase family.</text>
</comment>
<evidence type="ECO:0000259" key="2">
    <source>
        <dbReference type="Pfam" id="PF01593"/>
    </source>
</evidence>
<protein>
    <submittedName>
        <fullName evidence="3">Flavin monoamine oxidase family protein</fullName>
    </submittedName>
</protein>
<evidence type="ECO:0000256" key="1">
    <source>
        <dbReference type="ARBA" id="ARBA00005995"/>
    </source>
</evidence>
<dbReference type="GO" id="GO:0016491">
    <property type="term" value="F:oxidoreductase activity"/>
    <property type="evidence" value="ECO:0007669"/>
    <property type="project" value="InterPro"/>
</dbReference>
<dbReference type="PANTHER" id="PTHR43563">
    <property type="entry name" value="AMINE OXIDASE"/>
    <property type="match status" value="1"/>
</dbReference>
<organism evidence="3">
    <name type="scientific">Flavobacterium sp. WC2429</name>
    <dbReference type="NCBI Taxonomy" id="3234140"/>
    <lineage>
        <taxon>Bacteria</taxon>
        <taxon>Pseudomonadati</taxon>
        <taxon>Bacteroidota</taxon>
        <taxon>Flavobacteriia</taxon>
        <taxon>Flavobacteriales</taxon>
        <taxon>Flavobacteriaceae</taxon>
        <taxon>Flavobacterium</taxon>
    </lineage>
</organism>
<dbReference type="SUPFAM" id="SSF54373">
    <property type="entry name" value="FAD-linked reductases, C-terminal domain"/>
    <property type="match status" value="1"/>
</dbReference>
<dbReference type="Pfam" id="PF01593">
    <property type="entry name" value="Amino_oxidase"/>
    <property type="match status" value="2"/>
</dbReference>
<dbReference type="EMBL" id="CP165627">
    <property type="protein sequence ID" value="XDV03298.1"/>
    <property type="molecule type" value="Genomic_DNA"/>
</dbReference>
<dbReference type="AlphaFoldDB" id="A0AB39WPA3"/>